<sequence>MPFNLPGTLVPLYALFNPRLLHPHITVADIRQLDFAALRRAGYRGAIFDKDNCLTAPHKDTLVPELEDAWTDCLTTFGPSNVLIVSNSAGTTVDPGQFQAESVSHHLRARVLLHTAYKPAYAAASAARAYFASLPSPLEPRELVVVGDRVLTDIVLARRLAQPDTFPARIAVRFASLRDLLSGRKQRSGDGPLAVLTTGVWTRESMLFRRAESALVRAFEHFSPEAKAEREGFEERFVKRSVVEAQEEVREYRFGRPWQWVGHR</sequence>
<dbReference type="EMBL" id="MU273493">
    <property type="protein sequence ID" value="KAI0034856.1"/>
    <property type="molecule type" value="Genomic_DNA"/>
</dbReference>
<keyword evidence="2" id="KW-1185">Reference proteome</keyword>
<name>A0ACB8QSJ8_9AGAM</name>
<organism evidence="1 2">
    <name type="scientific">Vararia minispora EC-137</name>
    <dbReference type="NCBI Taxonomy" id="1314806"/>
    <lineage>
        <taxon>Eukaryota</taxon>
        <taxon>Fungi</taxon>
        <taxon>Dikarya</taxon>
        <taxon>Basidiomycota</taxon>
        <taxon>Agaricomycotina</taxon>
        <taxon>Agaricomycetes</taxon>
        <taxon>Russulales</taxon>
        <taxon>Lachnocladiaceae</taxon>
        <taxon>Vararia</taxon>
    </lineage>
</organism>
<gene>
    <name evidence="1" type="ORF">K488DRAFT_44521</name>
</gene>
<protein>
    <submittedName>
        <fullName evidence="1">Mitochondrial PGP phosphatase-domain-containing protein</fullName>
    </submittedName>
</protein>
<evidence type="ECO:0000313" key="1">
    <source>
        <dbReference type="EMBL" id="KAI0034856.1"/>
    </source>
</evidence>
<accession>A0ACB8QSJ8</accession>
<comment type="caution">
    <text evidence="1">The sequence shown here is derived from an EMBL/GenBank/DDBJ whole genome shotgun (WGS) entry which is preliminary data.</text>
</comment>
<dbReference type="Proteomes" id="UP000814128">
    <property type="component" value="Unassembled WGS sequence"/>
</dbReference>
<reference evidence="1" key="1">
    <citation type="submission" date="2021-02" db="EMBL/GenBank/DDBJ databases">
        <authorList>
            <consortium name="DOE Joint Genome Institute"/>
            <person name="Ahrendt S."/>
            <person name="Looney B.P."/>
            <person name="Miyauchi S."/>
            <person name="Morin E."/>
            <person name="Drula E."/>
            <person name="Courty P.E."/>
            <person name="Chicoki N."/>
            <person name="Fauchery L."/>
            <person name="Kohler A."/>
            <person name="Kuo A."/>
            <person name="Labutti K."/>
            <person name="Pangilinan J."/>
            <person name="Lipzen A."/>
            <person name="Riley R."/>
            <person name="Andreopoulos W."/>
            <person name="He G."/>
            <person name="Johnson J."/>
            <person name="Barry K.W."/>
            <person name="Grigoriev I.V."/>
            <person name="Nagy L."/>
            <person name="Hibbett D."/>
            <person name="Henrissat B."/>
            <person name="Matheny P.B."/>
            <person name="Labbe J."/>
            <person name="Martin F."/>
        </authorList>
    </citation>
    <scope>NUCLEOTIDE SEQUENCE</scope>
    <source>
        <strain evidence="1">EC-137</strain>
    </source>
</reference>
<reference evidence="1" key="2">
    <citation type="journal article" date="2022" name="New Phytol.">
        <title>Evolutionary transition to the ectomycorrhizal habit in the genomes of a hyperdiverse lineage of mushroom-forming fungi.</title>
        <authorList>
            <person name="Looney B."/>
            <person name="Miyauchi S."/>
            <person name="Morin E."/>
            <person name="Drula E."/>
            <person name="Courty P.E."/>
            <person name="Kohler A."/>
            <person name="Kuo A."/>
            <person name="LaButti K."/>
            <person name="Pangilinan J."/>
            <person name="Lipzen A."/>
            <person name="Riley R."/>
            <person name="Andreopoulos W."/>
            <person name="He G."/>
            <person name="Johnson J."/>
            <person name="Nolan M."/>
            <person name="Tritt A."/>
            <person name="Barry K.W."/>
            <person name="Grigoriev I.V."/>
            <person name="Nagy L.G."/>
            <person name="Hibbett D."/>
            <person name="Henrissat B."/>
            <person name="Matheny P.B."/>
            <person name="Labbe J."/>
            <person name="Martin F.M."/>
        </authorList>
    </citation>
    <scope>NUCLEOTIDE SEQUENCE</scope>
    <source>
        <strain evidence="1">EC-137</strain>
    </source>
</reference>
<evidence type="ECO:0000313" key="2">
    <source>
        <dbReference type="Proteomes" id="UP000814128"/>
    </source>
</evidence>
<proteinExistence type="predicted"/>